<dbReference type="Proteomes" id="UP001168877">
    <property type="component" value="Unassembled WGS sequence"/>
</dbReference>
<evidence type="ECO:0000256" key="1">
    <source>
        <dbReference type="SAM" id="Phobius"/>
    </source>
</evidence>
<gene>
    <name evidence="2" type="ORF">LWI29_005210</name>
</gene>
<accession>A0AA39S8W4</accession>
<evidence type="ECO:0000313" key="2">
    <source>
        <dbReference type="EMBL" id="KAK0586337.1"/>
    </source>
</evidence>
<comment type="caution">
    <text evidence="2">The sequence shown here is derived from an EMBL/GenBank/DDBJ whole genome shotgun (WGS) entry which is preliminary data.</text>
</comment>
<keyword evidence="1" id="KW-0472">Membrane</keyword>
<sequence>MSILSIFYTGCSRPDGHYSDSRCTCRRRPSNCLGGCQSSHRSLAIPSISWDSNKKEEEDEIHAVGGGIAKEPVSSAAATLASVACNIGAQLIIALEVIILSITILVVSILSVFTLVAVALMVVAQTVSAHATDALAAAQAAATLAIGAAFPPRR</sequence>
<dbReference type="EMBL" id="JAUESC010000382">
    <property type="protein sequence ID" value="KAK0586337.1"/>
    <property type="molecule type" value="Genomic_DNA"/>
</dbReference>
<keyword evidence="3" id="KW-1185">Reference proteome</keyword>
<reference evidence="2" key="1">
    <citation type="journal article" date="2022" name="Plant J.">
        <title>Strategies of tolerance reflected in two North American maple genomes.</title>
        <authorList>
            <person name="McEvoy S.L."/>
            <person name="Sezen U.U."/>
            <person name="Trouern-Trend A."/>
            <person name="McMahon S.M."/>
            <person name="Schaberg P.G."/>
            <person name="Yang J."/>
            <person name="Wegrzyn J.L."/>
            <person name="Swenson N.G."/>
        </authorList>
    </citation>
    <scope>NUCLEOTIDE SEQUENCE</scope>
    <source>
        <strain evidence="2">NS2018</strain>
    </source>
</reference>
<feature type="transmembrane region" description="Helical" evidence="1">
    <location>
        <begin position="97"/>
        <end position="122"/>
    </location>
</feature>
<reference evidence="2" key="2">
    <citation type="submission" date="2023-06" db="EMBL/GenBank/DDBJ databases">
        <authorList>
            <person name="Swenson N.G."/>
            <person name="Wegrzyn J.L."/>
            <person name="Mcevoy S.L."/>
        </authorList>
    </citation>
    <scope>NUCLEOTIDE SEQUENCE</scope>
    <source>
        <strain evidence="2">NS2018</strain>
        <tissue evidence="2">Leaf</tissue>
    </source>
</reference>
<proteinExistence type="predicted"/>
<organism evidence="2 3">
    <name type="scientific">Acer saccharum</name>
    <name type="common">Sugar maple</name>
    <dbReference type="NCBI Taxonomy" id="4024"/>
    <lineage>
        <taxon>Eukaryota</taxon>
        <taxon>Viridiplantae</taxon>
        <taxon>Streptophyta</taxon>
        <taxon>Embryophyta</taxon>
        <taxon>Tracheophyta</taxon>
        <taxon>Spermatophyta</taxon>
        <taxon>Magnoliopsida</taxon>
        <taxon>eudicotyledons</taxon>
        <taxon>Gunneridae</taxon>
        <taxon>Pentapetalae</taxon>
        <taxon>rosids</taxon>
        <taxon>malvids</taxon>
        <taxon>Sapindales</taxon>
        <taxon>Sapindaceae</taxon>
        <taxon>Hippocastanoideae</taxon>
        <taxon>Acereae</taxon>
        <taxon>Acer</taxon>
    </lineage>
</organism>
<evidence type="ECO:0000313" key="3">
    <source>
        <dbReference type="Proteomes" id="UP001168877"/>
    </source>
</evidence>
<dbReference type="AlphaFoldDB" id="A0AA39S8W4"/>
<name>A0AA39S8W4_ACESA</name>
<protein>
    <submittedName>
        <fullName evidence="2">Uncharacterized protein</fullName>
    </submittedName>
</protein>
<keyword evidence="1" id="KW-0812">Transmembrane</keyword>
<keyword evidence="1" id="KW-1133">Transmembrane helix</keyword>